<reference evidence="5" key="2">
    <citation type="submission" date="2020-09" db="EMBL/GenBank/DDBJ databases">
        <authorList>
            <person name="Sun Q."/>
            <person name="Sedlacek I."/>
        </authorList>
    </citation>
    <scope>NUCLEOTIDE SEQUENCE</scope>
    <source>
        <strain evidence="5">CCM 7897</strain>
    </source>
</reference>
<dbReference type="GO" id="GO:0043565">
    <property type="term" value="F:sequence-specific DNA binding"/>
    <property type="evidence" value="ECO:0007669"/>
    <property type="project" value="InterPro"/>
</dbReference>
<dbReference type="SUPFAM" id="SSF46689">
    <property type="entry name" value="Homeodomain-like"/>
    <property type="match status" value="2"/>
</dbReference>
<organism evidence="5 6">
    <name type="scientific">Azorhizobium oxalatiphilum</name>
    <dbReference type="NCBI Taxonomy" id="980631"/>
    <lineage>
        <taxon>Bacteria</taxon>
        <taxon>Pseudomonadati</taxon>
        <taxon>Pseudomonadota</taxon>
        <taxon>Alphaproteobacteria</taxon>
        <taxon>Hyphomicrobiales</taxon>
        <taxon>Xanthobacteraceae</taxon>
        <taxon>Azorhizobium</taxon>
    </lineage>
</organism>
<dbReference type="PANTHER" id="PTHR47893:SF1">
    <property type="entry name" value="REGULATORY PROTEIN PCHR"/>
    <property type="match status" value="1"/>
</dbReference>
<dbReference type="PANTHER" id="PTHR47893">
    <property type="entry name" value="REGULATORY PROTEIN PCHR"/>
    <property type="match status" value="1"/>
</dbReference>
<dbReference type="RefSeq" id="WP_188583848.1">
    <property type="nucleotide sequence ID" value="NZ_BMCT01000011.1"/>
</dbReference>
<reference evidence="5" key="1">
    <citation type="journal article" date="2014" name="Int. J. Syst. Evol. Microbiol.">
        <title>Complete genome sequence of Corynebacterium casei LMG S-19264T (=DSM 44701T), isolated from a smear-ripened cheese.</title>
        <authorList>
            <consortium name="US DOE Joint Genome Institute (JGI-PGF)"/>
            <person name="Walter F."/>
            <person name="Albersmeier A."/>
            <person name="Kalinowski J."/>
            <person name="Ruckert C."/>
        </authorList>
    </citation>
    <scope>NUCLEOTIDE SEQUENCE</scope>
    <source>
        <strain evidence="5">CCM 7897</strain>
    </source>
</reference>
<dbReference type="SMART" id="SM00342">
    <property type="entry name" value="HTH_ARAC"/>
    <property type="match status" value="1"/>
</dbReference>
<dbReference type="AlphaFoldDB" id="A0A917FKQ4"/>
<dbReference type="InterPro" id="IPR018060">
    <property type="entry name" value="HTH_AraC"/>
</dbReference>
<keyword evidence="6" id="KW-1185">Reference proteome</keyword>
<name>A0A917FKQ4_9HYPH</name>
<accession>A0A917FKQ4</accession>
<evidence type="ECO:0000256" key="2">
    <source>
        <dbReference type="ARBA" id="ARBA00023125"/>
    </source>
</evidence>
<dbReference type="Gene3D" id="1.10.10.60">
    <property type="entry name" value="Homeodomain-like"/>
    <property type="match status" value="1"/>
</dbReference>
<sequence length="320" mass="34225">MSGQAIAASSLTDVARDWGYACGVSEAGPAVGDVATDALLARGLLATRQLSSGLRLCACDLTTLSGNRRTGTFTRSLNIMLVLDGMAQHYLVDGRAPLTVGCGEAMAVAVSDSLSLTEVLKAGDRTRSLVLQVHEDDAADPELAEALHRRLARTRCAPLAFSRRAGQLAHALFQPDAAGVVGRLRVESCALELLALALEDEPEESGPVHPRDRARLLAVRDHLLAHLDADHRLGDLARMAGMSPSSFKVKFAAVLGQPVFHFLREHRLERARTGLREEGWSVAQAAFHVGYRHPANFTTAFRRRFGVSPTAARPAGAADA</sequence>
<proteinExistence type="predicted"/>
<dbReference type="PROSITE" id="PS01124">
    <property type="entry name" value="HTH_ARAC_FAMILY_2"/>
    <property type="match status" value="1"/>
</dbReference>
<keyword evidence="3" id="KW-0804">Transcription</keyword>
<gene>
    <name evidence="5" type="ORF">GCM10007301_52630</name>
</gene>
<evidence type="ECO:0000259" key="4">
    <source>
        <dbReference type="PROSITE" id="PS01124"/>
    </source>
</evidence>
<dbReference type="EMBL" id="BMCT01000011">
    <property type="protein sequence ID" value="GGF86191.1"/>
    <property type="molecule type" value="Genomic_DNA"/>
</dbReference>
<evidence type="ECO:0000256" key="1">
    <source>
        <dbReference type="ARBA" id="ARBA00023015"/>
    </source>
</evidence>
<evidence type="ECO:0000313" key="5">
    <source>
        <dbReference type="EMBL" id="GGF86191.1"/>
    </source>
</evidence>
<comment type="caution">
    <text evidence="5">The sequence shown here is derived from an EMBL/GenBank/DDBJ whole genome shotgun (WGS) entry which is preliminary data.</text>
</comment>
<dbReference type="PROSITE" id="PS00041">
    <property type="entry name" value="HTH_ARAC_FAMILY_1"/>
    <property type="match status" value="1"/>
</dbReference>
<evidence type="ECO:0000313" key="6">
    <source>
        <dbReference type="Proteomes" id="UP000606044"/>
    </source>
</evidence>
<dbReference type="InterPro" id="IPR053142">
    <property type="entry name" value="PchR_regulatory_protein"/>
</dbReference>
<keyword evidence="1" id="KW-0805">Transcription regulation</keyword>
<dbReference type="Pfam" id="PF12833">
    <property type="entry name" value="HTH_18"/>
    <property type="match status" value="1"/>
</dbReference>
<feature type="domain" description="HTH araC/xylS-type" evidence="4">
    <location>
        <begin position="217"/>
        <end position="315"/>
    </location>
</feature>
<dbReference type="InterPro" id="IPR018062">
    <property type="entry name" value="HTH_AraC-typ_CS"/>
</dbReference>
<protein>
    <submittedName>
        <fullName evidence="5">AraC family transcriptional regulator</fullName>
    </submittedName>
</protein>
<dbReference type="Proteomes" id="UP000606044">
    <property type="component" value="Unassembled WGS sequence"/>
</dbReference>
<evidence type="ECO:0000256" key="3">
    <source>
        <dbReference type="ARBA" id="ARBA00023163"/>
    </source>
</evidence>
<dbReference type="GO" id="GO:0003700">
    <property type="term" value="F:DNA-binding transcription factor activity"/>
    <property type="evidence" value="ECO:0007669"/>
    <property type="project" value="InterPro"/>
</dbReference>
<dbReference type="InterPro" id="IPR009057">
    <property type="entry name" value="Homeodomain-like_sf"/>
</dbReference>
<keyword evidence="2" id="KW-0238">DNA-binding</keyword>